<dbReference type="Pfam" id="PF04296">
    <property type="entry name" value="YlxR"/>
    <property type="match status" value="1"/>
</dbReference>
<dbReference type="KEGG" id="mis:MICPUN_58689"/>
<dbReference type="GeneID" id="8243475"/>
<dbReference type="InParanoid" id="C1E6K1"/>
<proteinExistence type="predicted"/>
<evidence type="ECO:0000313" key="2">
    <source>
        <dbReference type="EMBL" id="ACO63820.1"/>
    </source>
</evidence>
<keyword evidence="3" id="KW-1185">Reference proteome</keyword>
<dbReference type="OrthoDB" id="10616017at2759"/>
<name>C1E6K1_MICCC</name>
<dbReference type="Gene3D" id="3.30.1230.10">
    <property type="entry name" value="YlxR-like"/>
    <property type="match status" value="1"/>
</dbReference>
<dbReference type="RefSeq" id="XP_002502562.1">
    <property type="nucleotide sequence ID" value="XM_002502516.1"/>
</dbReference>
<reference evidence="2 3" key="1">
    <citation type="journal article" date="2009" name="Science">
        <title>Green evolution and dynamic adaptations revealed by genomes of the marine picoeukaryotes Micromonas.</title>
        <authorList>
            <person name="Worden A.Z."/>
            <person name="Lee J.H."/>
            <person name="Mock T."/>
            <person name="Rouze P."/>
            <person name="Simmons M.P."/>
            <person name="Aerts A.L."/>
            <person name="Allen A.E."/>
            <person name="Cuvelier M.L."/>
            <person name="Derelle E."/>
            <person name="Everett M.V."/>
            <person name="Foulon E."/>
            <person name="Grimwood J."/>
            <person name="Gundlach H."/>
            <person name="Henrissat B."/>
            <person name="Napoli C."/>
            <person name="McDonald S.M."/>
            <person name="Parker M.S."/>
            <person name="Rombauts S."/>
            <person name="Salamov A."/>
            <person name="Von Dassow P."/>
            <person name="Badger J.H."/>
            <person name="Coutinho P.M."/>
            <person name="Demir E."/>
            <person name="Dubchak I."/>
            <person name="Gentemann C."/>
            <person name="Eikrem W."/>
            <person name="Gready J.E."/>
            <person name="John U."/>
            <person name="Lanier W."/>
            <person name="Lindquist E.A."/>
            <person name="Lucas S."/>
            <person name="Mayer K.F."/>
            <person name="Moreau H."/>
            <person name="Not F."/>
            <person name="Otillar R."/>
            <person name="Panaud O."/>
            <person name="Pangilinan J."/>
            <person name="Paulsen I."/>
            <person name="Piegu B."/>
            <person name="Poliakov A."/>
            <person name="Robbens S."/>
            <person name="Schmutz J."/>
            <person name="Toulza E."/>
            <person name="Wyss T."/>
            <person name="Zelensky A."/>
            <person name="Zhou K."/>
            <person name="Armbrust E.V."/>
            <person name="Bhattacharya D."/>
            <person name="Goodenough U.W."/>
            <person name="Van de Peer Y."/>
            <person name="Grigoriev I.V."/>
        </authorList>
    </citation>
    <scope>NUCLEOTIDE SEQUENCE [LARGE SCALE GENOMIC DNA]</scope>
    <source>
        <strain evidence="3">RCC299 / NOUM17</strain>
    </source>
</reference>
<protein>
    <recommendedName>
        <fullName evidence="1">YlxR domain-containing protein</fullName>
    </recommendedName>
</protein>
<organism evidence="2 3">
    <name type="scientific">Micromonas commoda (strain RCC299 / NOUM17 / CCMP2709)</name>
    <name type="common">Picoplanktonic green alga</name>
    <dbReference type="NCBI Taxonomy" id="296587"/>
    <lineage>
        <taxon>Eukaryota</taxon>
        <taxon>Viridiplantae</taxon>
        <taxon>Chlorophyta</taxon>
        <taxon>Mamiellophyceae</taxon>
        <taxon>Mamiellales</taxon>
        <taxon>Mamiellaceae</taxon>
        <taxon>Micromonas</taxon>
    </lineage>
</organism>
<dbReference type="Proteomes" id="UP000002009">
    <property type="component" value="Chromosome 5"/>
</dbReference>
<feature type="domain" description="YlxR" evidence="1">
    <location>
        <begin position="83"/>
        <end position="150"/>
    </location>
</feature>
<dbReference type="EMBL" id="CP001326">
    <property type="protein sequence ID" value="ACO63820.1"/>
    <property type="molecule type" value="Genomic_DNA"/>
</dbReference>
<gene>
    <name evidence="2" type="ORF">MICPUN_58689</name>
</gene>
<evidence type="ECO:0000259" key="1">
    <source>
        <dbReference type="Pfam" id="PF04296"/>
    </source>
</evidence>
<dbReference type="SUPFAM" id="SSF64376">
    <property type="entry name" value="YlxR-like"/>
    <property type="match status" value="1"/>
</dbReference>
<dbReference type="InterPro" id="IPR007393">
    <property type="entry name" value="YlxR_dom"/>
</dbReference>
<evidence type="ECO:0000313" key="3">
    <source>
        <dbReference type="Proteomes" id="UP000002009"/>
    </source>
</evidence>
<dbReference type="AlphaFoldDB" id="C1E6K1"/>
<accession>C1E6K1</accession>
<sequence length="372" mass="41807">MLRQGSPLKVNLWSHNILQSRDGPFSVLRVRRCLGSVDTGSPTSVPGGNDIGGYVDTFIKQVDEHWTFIAKPEHMRGILQNDRRCQPTHRNLPKDVLLRFALAEDENGEAWVIPDSNAVYPGRGMRVLPSYAALEMCAQSRSFTNSFKRPHVRLPLGIEDYVEAQLKRHTQLALAQALSVASSVKRIGRINRTTQNAKQRTQQLTSFVAFLSEAVSDSIAGHEKGLRTIDTSELCTNIWLLNQSDRMIEDSPGNTGKFYVGESTFARSFHALSVDEILASIELPEAERFRQSRSNYETLKDAFMRSKLNNEKSSDDGNDNNNVIAVEGVSNDVSSRLSQAQLRLKYFRESLANAPNRGTLTIKERRRSKRNT</sequence>
<dbReference type="OMA" id="RASCHAT"/>
<dbReference type="InterPro" id="IPR035931">
    <property type="entry name" value="YlxR-like_sf"/>
</dbReference>